<proteinExistence type="inferred from homology"/>
<keyword evidence="5" id="KW-0472">Membrane</keyword>
<evidence type="ECO:0000313" key="7">
    <source>
        <dbReference type="Proteomes" id="UP000324800"/>
    </source>
</evidence>
<keyword evidence="5" id="KW-0812">Transmembrane</keyword>
<evidence type="ECO:0000256" key="2">
    <source>
        <dbReference type="ARBA" id="ARBA00022857"/>
    </source>
</evidence>
<comment type="subcellular location">
    <subcellularLocation>
        <location evidence="1">Mitochondrion</location>
    </subcellularLocation>
</comment>
<organism evidence="6 7">
    <name type="scientific">Streblomastix strix</name>
    <dbReference type="NCBI Taxonomy" id="222440"/>
    <lineage>
        <taxon>Eukaryota</taxon>
        <taxon>Metamonada</taxon>
        <taxon>Preaxostyla</taxon>
        <taxon>Oxymonadida</taxon>
        <taxon>Streblomastigidae</taxon>
        <taxon>Streblomastix</taxon>
    </lineage>
</organism>
<gene>
    <name evidence="6" type="ORF">EZS28_044434</name>
</gene>
<dbReference type="PANTHER" id="PTHR44889:SF1">
    <property type="entry name" value="INACTIVE HYDROXYSTEROID DEHYDROGENASE-LIKE PROTEIN 1"/>
    <property type="match status" value="1"/>
</dbReference>
<sequence length="152" mass="17125">MTFARIIADFFVVLGVIFLLSLLGCLILQFIIRILNPLDLEKRSSGELAFITRGNSGMCEQFAKEVNQLGFNLAILSEDEEGLNKVAKEINNVYPQCHVIIINADLSDNHKKATMQVITQLQNEYISIMFFNAVYKVVEVINRQMAPNSSIL</sequence>
<dbReference type="Gene3D" id="3.40.50.720">
    <property type="entry name" value="NAD(P)-binding Rossmann-like Domain"/>
    <property type="match status" value="1"/>
</dbReference>
<comment type="caution">
    <text evidence="6">The sequence shown here is derived from an EMBL/GenBank/DDBJ whole genome shotgun (WGS) entry which is preliminary data.</text>
</comment>
<accession>A0A5J4TQ34</accession>
<evidence type="ECO:0000256" key="1">
    <source>
        <dbReference type="ARBA" id="ARBA00004173"/>
    </source>
</evidence>
<keyword evidence="2" id="KW-0521">NADP</keyword>
<dbReference type="InterPro" id="IPR052149">
    <property type="entry name" value="17-beta-HSD3-like"/>
</dbReference>
<protein>
    <submittedName>
        <fullName evidence="6">Uncharacterized protein</fullName>
    </submittedName>
</protein>
<feature type="transmembrane region" description="Helical" evidence="5">
    <location>
        <begin position="6"/>
        <end position="35"/>
    </location>
</feature>
<dbReference type="SUPFAM" id="SSF51735">
    <property type="entry name" value="NAD(P)-binding Rossmann-fold domains"/>
    <property type="match status" value="1"/>
</dbReference>
<name>A0A5J4TQ34_9EUKA</name>
<dbReference type="EMBL" id="SNRW01027515">
    <property type="protein sequence ID" value="KAA6360039.1"/>
    <property type="molecule type" value="Genomic_DNA"/>
</dbReference>
<dbReference type="OrthoDB" id="5545019at2759"/>
<evidence type="ECO:0000313" key="6">
    <source>
        <dbReference type="EMBL" id="KAA6360039.1"/>
    </source>
</evidence>
<dbReference type="Pfam" id="PF00106">
    <property type="entry name" value="adh_short"/>
    <property type="match status" value="1"/>
</dbReference>
<evidence type="ECO:0000256" key="3">
    <source>
        <dbReference type="ARBA" id="ARBA00023128"/>
    </source>
</evidence>
<evidence type="ECO:0000256" key="5">
    <source>
        <dbReference type="SAM" id="Phobius"/>
    </source>
</evidence>
<keyword evidence="3" id="KW-0496">Mitochondrion</keyword>
<keyword evidence="5" id="KW-1133">Transmembrane helix</keyword>
<evidence type="ECO:0000256" key="4">
    <source>
        <dbReference type="ARBA" id="ARBA00038261"/>
    </source>
</evidence>
<dbReference type="AlphaFoldDB" id="A0A5J4TQ34"/>
<dbReference type="InterPro" id="IPR002347">
    <property type="entry name" value="SDR_fam"/>
</dbReference>
<dbReference type="Proteomes" id="UP000324800">
    <property type="component" value="Unassembled WGS sequence"/>
</dbReference>
<dbReference type="InterPro" id="IPR036291">
    <property type="entry name" value="NAD(P)-bd_dom_sf"/>
</dbReference>
<dbReference type="PANTHER" id="PTHR44889">
    <property type="entry name" value="INACTIVE HYDROXYSTEROID DEHYDROGENASE-LIKE PROTEIN 1"/>
    <property type="match status" value="1"/>
</dbReference>
<dbReference type="PROSITE" id="PS51257">
    <property type="entry name" value="PROKAR_LIPOPROTEIN"/>
    <property type="match status" value="1"/>
</dbReference>
<reference evidence="6 7" key="1">
    <citation type="submission" date="2019-03" db="EMBL/GenBank/DDBJ databases">
        <title>Single cell metagenomics reveals metabolic interactions within the superorganism composed of flagellate Streblomastix strix and complex community of Bacteroidetes bacteria on its surface.</title>
        <authorList>
            <person name="Treitli S.C."/>
            <person name="Kolisko M."/>
            <person name="Husnik F."/>
            <person name="Keeling P."/>
            <person name="Hampl V."/>
        </authorList>
    </citation>
    <scope>NUCLEOTIDE SEQUENCE [LARGE SCALE GENOMIC DNA]</scope>
    <source>
        <strain evidence="6">ST1C</strain>
    </source>
</reference>
<dbReference type="GO" id="GO:0005739">
    <property type="term" value="C:mitochondrion"/>
    <property type="evidence" value="ECO:0007669"/>
    <property type="project" value="UniProtKB-SubCell"/>
</dbReference>
<comment type="similarity">
    <text evidence="4">Belongs to the short-chain dehydrogenases/reductases (SDR) family. 17-beta-HSD 3 subfamily.</text>
</comment>